<protein>
    <recommendedName>
        <fullName evidence="5">DEAD/DEAH box helicase</fullName>
    </recommendedName>
</protein>
<dbReference type="InterPro" id="IPR014001">
    <property type="entry name" value="Helicase_ATP-bd"/>
</dbReference>
<feature type="domain" description="Helicase ATP-binding" evidence="1">
    <location>
        <begin position="29"/>
        <end position="178"/>
    </location>
</feature>
<dbReference type="Proteomes" id="UP000322530">
    <property type="component" value="Unassembled WGS sequence"/>
</dbReference>
<keyword evidence="4" id="KW-1185">Reference proteome</keyword>
<dbReference type="GO" id="GO:0000403">
    <property type="term" value="F:Y-form DNA binding"/>
    <property type="evidence" value="ECO:0007669"/>
    <property type="project" value="TreeGrafter"/>
</dbReference>
<proteinExistence type="predicted"/>
<reference evidence="3 4" key="1">
    <citation type="submission" date="2019-01" db="EMBL/GenBank/DDBJ databases">
        <title>Draft genome sequence of Dictyobacter sp. Uno17.</title>
        <authorList>
            <person name="Wang C.M."/>
            <person name="Zheng Y."/>
            <person name="Sakai Y."/>
            <person name="Abe K."/>
            <person name="Yokota A."/>
            <person name="Yabe S."/>
        </authorList>
    </citation>
    <scope>NUCLEOTIDE SEQUENCE [LARGE SCALE GENOMIC DNA]</scope>
    <source>
        <strain evidence="3 4">Uno17</strain>
    </source>
</reference>
<dbReference type="PANTHER" id="PTHR47396:SF1">
    <property type="entry name" value="ATP-DEPENDENT HELICASE IRC3-RELATED"/>
    <property type="match status" value="1"/>
</dbReference>
<dbReference type="InterPro" id="IPR027417">
    <property type="entry name" value="P-loop_NTPase"/>
</dbReference>
<gene>
    <name evidence="3" type="ORF">KDI_08890</name>
</gene>
<accession>A0A5A5T7U6</accession>
<dbReference type="Pfam" id="PF04851">
    <property type="entry name" value="ResIII"/>
    <property type="match status" value="1"/>
</dbReference>
<dbReference type="PANTHER" id="PTHR47396">
    <property type="entry name" value="TYPE I RESTRICTION ENZYME ECOKI R PROTEIN"/>
    <property type="match status" value="1"/>
</dbReference>
<dbReference type="GO" id="GO:0005524">
    <property type="term" value="F:ATP binding"/>
    <property type="evidence" value="ECO:0007669"/>
    <property type="project" value="InterPro"/>
</dbReference>
<dbReference type="PROSITE" id="PS51194">
    <property type="entry name" value="HELICASE_CTER"/>
    <property type="match status" value="1"/>
</dbReference>
<dbReference type="GO" id="GO:0016787">
    <property type="term" value="F:hydrolase activity"/>
    <property type="evidence" value="ECO:0007669"/>
    <property type="project" value="InterPro"/>
</dbReference>
<dbReference type="SUPFAM" id="SSF52540">
    <property type="entry name" value="P-loop containing nucleoside triphosphate hydrolases"/>
    <property type="match status" value="1"/>
</dbReference>
<dbReference type="InterPro" id="IPR050742">
    <property type="entry name" value="Helicase_Restrict-Modif_Enz"/>
</dbReference>
<dbReference type="AlphaFoldDB" id="A0A5A5T7U6"/>
<dbReference type="Gene3D" id="3.40.50.300">
    <property type="entry name" value="P-loop containing nucleotide triphosphate hydrolases"/>
    <property type="match status" value="2"/>
</dbReference>
<dbReference type="GO" id="GO:0061749">
    <property type="term" value="F:forked DNA-dependent helicase activity"/>
    <property type="evidence" value="ECO:0007669"/>
    <property type="project" value="TreeGrafter"/>
</dbReference>
<dbReference type="EMBL" id="BIXY01000009">
    <property type="protein sequence ID" value="GCF07325.1"/>
    <property type="molecule type" value="Genomic_DNA"/>
</dbReference>
<dbReference type="InterPro" id="IPR006935">
    <property type="entry name" value="Helicase/UvrB_N"/>
</dbReference>
<evidence type="ECO:0000313" key="4">
    <source>
        <dbReference type="Proteomes" id="UP000322530"/>
    </source>
</evidence>
<evidence type="ECO:0008006" key="5">
    <source>
        <dbReference type="Google" id="ProtNLM"/>
    </source>
</evidence>
<sequence length="565" mass="62832">MLASSIAEHSTILLRPYQEACIDQIMAAYKRQPIGGKTLVVLATGGGKTVVFAEVARRLGLTTLIIAHRQELLQQAADKFRMIDPTAIIGQVGAGRHEYGAPVTVASVQTISRPEHLKNLKLFGYQLVVIDECHHSAANGYQAVLDALPDAFVLGVTATPDRLDKQNIENIFGEPVFTASIIDMVEQHYLCDLRAIAIPTTTSLDNVHTQAGDFKLDELEVAVDTDDRNNRIVAAYLQHCEGRQALCFSVTVEHAIHLADAFNASGVRAAVVSGDTAPEQRKRLLHDYERGEIQILCNCGVLTEGYDSPQTSCIIVARPTKSRALFVQIVGRGTRLAPEKNDCVILDITDNCLKHRIQPLTLSKALELSLLDGESVIEAKKREITEMEAEEHEKEERTTKVSRRTQDLLLNMLDRMPWKRQSNGAYVLEVGVHQHKIYLTPSEEKDGYYSVWAKLAPDFQKQQWLKDSTLEWAQQHAEMKARLLQSSEKKLVLVDNNAPWRSNPVTKGQIYMLRKYNIAYTPTITSGEASDLIGRAIEDGAKAKAETKAKKAQKVIKKLIKGGIR</sequence>
<feature type="domain" description="Helicase C-terminal" evidence="2">
    <location>
        <begin position="215"/>
        <end position="384"/>
    </location>
</feature>
<evidence type="ECO:0000313" key="3">
    <source>
        <dbReference type="EMBL" id="GCF07325.1"/>
    </source>
</evidence>
<dbReference type="GO" id="GO:0036121">
    <property type="term" value="F:double-stranded DNA helicase activity"/>
    <property type="evidence" value="ECO:0007669"/>
    <property type="project" value="TreeGrafter"/>
</dbReference>
<organism evidence="3 4">
    <name type="scientific">Dictyobacter arantiisoli</name>
    <dbReference type="NCBI Taxonomy" id="2014874"/>
    <lineage>
        <taxon>Bacteria</taxon>
        <taxon>Bacillati</taxon>
        <taxon>Chloroflexota</taxon>
        <taxon>Ktedonobacteria</taxon>
        <taxon>Ktedonobacterales</taxon>
        <taxon>Dictyobacteraceae</taxon>
        <taxon>Dictyobacter</taxon>
    </lineage>
</organism>
<comment type="caution">
    <text evidence="3">The sequence shown here is derived from an EMBL/GenBank/DDBJ whole genome shotgun (WGS) entry which is preliminary data.</text>
</comment>
<evidence type="ECO:0000259" key="2">
    <source>
        <dbReference type="PROSITE" id="PS51194"/>
    </source>
</evidence>
<dbReference type="Pfam" id="PF00271">
    <property type="entry name" value="Helicase_C"/>
    <property type="match status" value="1"/>
</dbReference>
<dbReference type="InterPro" id="IPR001650">
    <property type="entry name" value="Helicase_C-like"/>
</dbReference>
<dbReference type="PROSITE" id="PS51192">
    <property type="entry name" value="HELICASE_ATP_BIND_1"/>
    <property type="match status" value="1"/>
</dbReference>
<evidence type="ECO:0000259" key="1">
    <source>
        <dbReference type="PROSITE" id="PS51192"/>
    </source>
</evidence>
<dbReference type="SMART" id="SM00490">
    <property type="entry name" value="HELICc"/>
    <property type="match status" value="1"/>
</dbReference>
<dbReference type="RefSeq" id="WP_268907012.1">
    <property type="nucleotide sequence ID" value="NZ_BIXY01000009.1"/>
</dbReference>
<name>A0A5A5T7U6_9CHLR</name>
<dbReference type="SMART" id="SM00487">
    <property type="entry name" value="DEXDc"/>
    <property type="match status" value="1"/>
</dbReference>